<gene>
    <name evidence="1" type="ORF">CGI_10008445</name>
</gene>
<sequence length="527" mass="60234">MDIDLETNPQDYFTGNVTVEQHYNGQNENRERYAATMAVLQENGVDVAQNARIRALAAAWARKDFKLAESFLGNRDNFGLNEVLKALQLLDAGRQARVLEKKMKMLQVSKNKVKSITMGKLKSDIDNLNKMKSPYGSASGAVCKHIRRWVQHFTAKELVFYAIHFPKEPWKKLADICHFHPQKDFPSLDWFLPYCYGQSAPADTTVGRMVSMNAENVNELLEGLNIPYLTVKPHKDKLTNVSKGRIADREDKLDTVLWWYEELACPEVEDAVQRRLEKGDPVTLPIGKLLERLMVFKSRNAKFYHDLLKIAEYKLKQIKLPLESPVFVMGDASSSMSVAVKTSTIIAGILTAITSAKLSFFNDTHREPDKVPTNVEEVLELALNTPASGCTANAASLYPYYERKEVLKTLIMVTDEEENTSFQNFRFKELYTKYCEEVYPARLVFVSFLHFQHSKGQMVTRFKASNMDVMQCVFHRSQPDLTKLDKLFGLLSAETQSFEEQIKMTEEQVRKQGVDKVFEKFKSSQGQ</sequence>
<name>K1P710_MAGGI</name>
<dbReference type="InParanoid" id="K1P710"/>
<proteinExistence type="predicted"/>
<accession>K1P710</accession>
<dbReference type="InterPro" id="IPR036465">
    <property type="entry name" value="vWFA_dom_sf"/>
</dbReference>
<dbReference type="HOGENOM" id="CLU_480064_0_0_1"/>
<protein>
    <submittedName>
        <fullName evidence="1">Uncharacterized protein</fullName>
    </submittedName>
</protein>
<evidence type="ECO:0000313" key="1">
    <source>
        <dbReference type="EMBL" id="EKC19422.1"/>
    </source>
</evidence>
<reference evidence="1" key="1">
    <citation type="journal article" date="2012" name="Nature">
        <title>The oyster genome reveals stress adaptation and complexity of shell formation.</title>
        <authorList>
            <person name="Zhang G."/>
            <person name="Fang X."/>
            <person name="Guo X."/>
            <person name="Li L."/>
            <person name="Luo R."/>
            <person name="Xu F."/>
            <person name="Yang P."/>
            <person name="Zhang L."/>
            <person name="Wang X."/>
            <person name="Qi H."/>
            <person name="Xiong Z."/>
            <person name="Que H."/>
            <person name="Xie Y."/>
            <person name="Holland P.W."/>
            <person name="Paps J."/>
            <person name="Zhu Y."/>
            <person name="Wu F."/>
            <person name="Chen Y."/>
            <person name="Wang J."/>
            <person name="Peng C."/>
            <person name="Meng J."/>
            <person name="Yang L."/>
            <person name="Liu J."/>
            <person name="Wen B."/>
            <person name="Zhang N."/>
            <person name="Huang Z."/>
            <person name="Zhu Q."/>
            <person name="Feng Y."/>
            <person name="Mount A."/>
            <person name="Hedgecock D."/>
            <person name="Xu Z."/>
            <person name="Liu Y."/>
            <person name="Domazet-Loso T."/>
            <person name="Du Y."/>
            <person name="Sun X."/>
            <person name="Zhang S."/>
            <person name="Liu B."/>
            <person name="Cheng P."/>
            <person name="Jiang X."/>
            <person name="Li J."/>
            <person name="Fan D."/>
            <person name="Wang W."/>
            <person name="Fu W."/>
            <person name="Wang T."/>
            <person name="Wang B."/>
            <person name="Zhang J."/>
            <person name="Peng Z."/>
            <person name="Li Y."/>
            <person name="Li N."/>
            <person name="Wang J."/>
            <person name="Chen M."/>
            <person name="He Y."/>
            <person name="Tan F."/>
            <person name="Song X."/>
            <person name="Zheng Q."/>
            <person name="Huang R."/>
            <person name="Yang H."/>
            <person name="Du X."/>
            <person name="Chen L."/>
            <person name="Yang M."/>
            <person name="Gaffney P.M."/>
            <person name="Wang S."/>
            <person name="Luo L."/>
            <person name="She Z."/>
            <person name="Ming Y."/>
            <person name="Huang W."/>
            <person name="Zhang S."/>
            <person name="Huang B."/>
            <person name="Zhang Y."/>
            <person name="Qu T."/>
            <person name="Ni P."/>
            <person name="Miao G."/>
            <person name="Wang J."/>
            <person name="Wang Q."/>
            <person name="Steinberg C.E."/>
            <person name="Wang H."/>
            <person name="Li N."/>
            <person name="Qian L."/>
            <person name="Zhang G."/>
            <person name="Li Y."/>
            <person name="Yang H."/>
            <person name="Liu X."/>
            <person name="Wang J."/>
            <person name="Yin Y."/>
            <person name="Wang J."/>
        </authorList>
    </citation>
    <scope>NUCLEOTIDE SEQUENCE [LARGE SCALE GENOMIC DNA]</scope>
    <source>
        <strain evidence="1">05x7-T-G4-1.051#20</strain>
    </source>
</reference>
<dbReference type="AlphaFoldDB" id="K1P710"/>
<organism evidence="1">
    <name type="scientific">Magallana gigas</name>
    <name type="common">Pacific oyster</name>
    <name type="synonym">Crassostrea gigas</name>
    <dbReference type="NCBI Taxonomy" id="29159"/>
    <lineage>
        <taxon>Eukaryota</taxon>
        <taxon>Metazoa</taxon>
        <taxon>Spiralia</taxon>
        <taxon>Lophotrochozoa</taxon>
        <taxon>Mollusca</taxon>
        <taxon>Bivalvia</taxon>
        <taxon>Autobranchia</taxon>
        <taxon>Pteriomorphia</taxon>
        <taxon>Ostreida</taxon>
        <taxon>Ostreoidea</taxon>
        <taxon>Ostreidae</taxon>
        <taxon>Magallana</taxon>
    </lineage>
</organism>
<dbReference type="EMBL" id="JH817499">
    <property type="protein sequence ID" value="EKC19422.1"/>
    <property type="molecule type" value="Genomic_DNA"/>
</dbReference>
<dbReference type="SUPFAM" id="SSF53300">
    <property type="entry name" value="vWA-like"/>
    <property type="match status" value="1"/>
</dbReference>